<keyword evidence="14 20" id="KW-1133">Transmembrane helix</keyword>
<evidence type="ECO:0000256" key="7">
    <source>
        <dbReference type="ARBA" id="ARBA00022554"/>
    </source>
</evidence>
<evidence type="ECO:0000313" key="22">
    <source>
        <dbReference type="EMBL" id="PNR39469.1"/>
    </source>
</evidence>
<keyword evidence="13" id="KW-0862">Zinc</keyword>
<feature type="transmembrane region" description="Helical" evidence="20">
    <location>
        <begin position="479"/>
        <end position="506"/>
    </location>
</feature>
<evidence type="ECO:0000256" key="19">
    <source>
        <dbReference type="SAM" id="MobiDB-lite"/>
    </source>
</evidence>
<evidence type="ECO:0000259" key="21">
    <source>
        <dbReference type="Pfam" id="PF04389"/>
    </source>
</evidence>
<dbReference type="Pfam" id="PF04389">
    <property type="entry name" value="Peptidase_M28"/>
    <property type="match status" value="1"/>
</dbReference>
<evidence type="ECO:0000256" key="15">
    <source>
        <dbReference type="ARBA" id="ARBA00023049"/>
    </source>
</evidence>
<dbReference type="GO" id="GO:0005789">
    <property type="term" value="C:endoplasmic reticulum membrane"/>
    <property type="evidence" value="ECO:0007669"/>
    <property type="project" value="UniProtKB-SubCell"/>
</dbReference>
<evidence type="ECO:0000256" key="14">
    <source>
        <dbReference type="ARBA" id="ARBA00022989"/>
    </source>
</evidence>
<comment type="cofactor">
    <cofactor evidence="1">
        <name>Zn(2+)</name>
        <dbReference type="ChEBI" id="CHEBI:29105"/>
    </cofactor>
</comment>
<dbReference type="EnsemblPlants" id="Pp3c15_14500V3.1">
    <property type="protein sequence ID" value="Pp3c15_14500V3.1"/>
    <property type="gene ID" value="Pp3c15_14500"/>
</dbReference>
<name>A0A2K1JD72_PHYPA</name>
<dbReference type="Gramene" id="Pp3c15_14500V3.2">
    <property type="protein sequence ID" value="Pp3c15_14500V3.2"/>
    <property type="gene ID" value="Pp3c15_14500"/>
</dbReference>
<dbReference type="CDD" id="cd03875">
    <property type="entry name" value="M28_Fxna_like"/>
    <property type="match status" value="1"/>
</dbReference>
<evidence type="ECO:0000256" key="9">
    <source>
        <dbReference type="ARBA" id="ARBA00022692"/>
    </source>
</evidence>
<keyword evidence="16 20" id="KW-0472">Membrane</keyword>
<reference evidence="23" key="3">
    <citation type="submission" date="2020-12" db="UniProtKB">
        <authorList>
            <consortium name="EnsemblPlants"/>
        </authorList>
    </citation>
    <scope>IDENTIFICATION</scope>
</reference>
<evidence type="ECO:0000256" key="13">
    <source>
        <dbReference type="ARBA" id="ARBA00022833"/>
    </source>
</evidence>
<keyword evidence="17" id="KW-0325">Glycoprotein</keyword>
<feature type="transmembrane region" description="Helical" evidence="20">
    <location>
        <begin position="600"/>
        <end position="620"/>
    </location>
</feature>
<feature type="transmembrane region" description="Helical" evidence="20">
    <location>
        <begin position="47"/>
        <end position="66"/>
    </location>
</feature>
<dbReference type="RefSeq" id="XP_024396717.1">
    <property type="nucleotide sequence ID" value="XM_024540949.2"/>
</dbReference>
<comment type="subcellular location">
    <subcellularLocation>
        <location evidence="4">Endoplasmic reticulum membrane</location>
        <topology evidence="4">Multi-pass membrane protein</topology>
    </subcellularLocation>
    <subcellularLocation>
        <location evidence="3">Vacuole membrane</location>
        <topology evidence="3">Multi-pass membrane protein</topology>
    </subcellularLocation>
</comment>
<evidence type="ECO:0000256" key="3">
    <source>
        <dbReference type="ARBA" id="ARBA00004128"/>
    </source>
</evidence>
<keyword evidence="15" id="KW-0482">Metalloprotease</keyword>
<reference evidence="22 24" key="1">
    <citation type="journal article" date="2008" name="Science">
        <title>The Physcomitrella genome reveals evolutionary insights into the conquest of land by plants.</title>
        <authorList>
            <person name="Rensing S."/>
            <person name="Lang D."/>
            <person name="Zimmer A."/>
            <person name="Terry A."/>
            <person name="Salamov A."/>
            <person name="Shapiro H."/>
            <person name="Nishiyama T."/>
            <person name="Perroud P.-F."/>
            <person name="Lindquist E."/>
            <person name="Kamisugi Y."/>
            <person name="Tanahashi T."/>
            <person name="Sakakibara K."/>
            <person name="Fujita T."/>
            <person name="Oishi K."/>
            <person name="Shin-I T."/>
            <person name="Kuroki Y."/>
            <person name="Toyoda A."/>
            <person name="Suzuki Y."/>
            <person name="Hashimoto A."/>
            <person name="Yamaguchi K."/>
            <person name="Sugano A."/>
            <person name="Kohara Y."/>
            <person name="Fujiyama A."/>
            <person name="Anterola A."/>
            <person name="Aoki S."/>
            <person name="Ashton N."/>
            <person name="Barbazuk W.B."/>
            <person name="Barker E."/>
            <person name="Bennetzen J."/>
            <person name="Bezanilla M."/>
            <person name="Blankenship R."/>
            <person name="Cho S.H."/>
            <person name="Dutcher S."/>
            <person name="Estelle M."/>
            <person name="Fawcett J.A."/>
            <person name="Gundlach H."/>
            <person name="Hanada K."/>
            <person name="Heyl A."/>
            <person name="Hicks K.A."/>
            <person name="Hugh J."/>
            <person name="Lohr M."/>
            <person name="Mayer K."/>
            <person name="Melkozernov A."/>
            <person name="Murata T."/>
            <person name="Nelson D."/>
            <person name="Pils B."/>
            <person name="Prigge M."/>
            <person name="Reiss B."/>
            <person name="Renner T."/>
            <person name="Rombauts S."/>
            <person name="Rushton P."/>
            <person name="Sanderfoot A."/>
            <person name="Schween G."/>
            <person name="Shiu S.-H."/>
            <person name="Stueber K."/>
            <person name="Theodoulou F.L."/>
            <person name="Tu H."/>
            <person name="Van de Peer Y."/>
            <person name="Verrier P.J."/>
            <person name="Waters E."/>
            <person name="Wood A."/>
            <person name="Yang L."/>
            <person name="Cove D."/>
            <person name="Cuming A."/>
            <person name="Hasebe M."/>
            <person name="Lucas S."/>
            <person name="Mishler D.B."/>
            <person name="Reski R."/>
            <person name="Grigoriev I."/>
            <person name="Quatrano R.S."/>
            <person name="Boore J.L."/>
        </authorList>
    </citation>
    <scope>NUCLEOTIDE SEQUENCE [LARGE SCALE GENOMIC DNA]</scope>
    <source>
        <strain evidence="23 24">cv. Gransden 2004</strain>
    </source>
</reference>
<gene>
    <name evidence="23" type="primary">LOC112292449</name>
    <name evidence="22" type="ORF">PHYPA_019747</name>
</gene>
<dbReference type="InterPro" id="IPR048024">
    <property type="entry name" value="Fxna-like_M28_dom"/>
</dbReference>
<proteinExistence type="inferred from homology"/>
<feature type="transmembrane region" description="Helical" evidence="20">
    <location>
        <begin position="543"/>
        <end position="562"/>
    </location>
</feature>
<dbReference type="PaxDb" id="3218-PP1S104_115V6.1"/>
<dbReference type="Proteomes" id="UP000006727">
    <property type="component" value="Chromosome 15"/>
</dbReference>
<keyword evidence="9 20" id="KW-0812">Transmembrane</keyword>
<dbReference type="EMBL" id="ABEU02000015">
    <property type="protein sequence ID" value="PNR39469.1"/>
    <property type="molecule type" value="Genomic_DNA"/>
</dbReference>
<evidence type="ECO:0000256" key="2">
    <source>
        <dbReference type="ARBA" id="ARBA00003273"/>
    </source>
</evidence>
<evidence type="ECO:0000256" key="6">
    <source>
        <dbReference type="ARBA" id="ARBA00017435"/>
    </source>
</evidence>
<keyword evidence="7" id="KW-0926">Vacuole</keyword>
<evidence type="ECO:0000256" key="5">
    <source>
        <dbReference type="ARBA" id="ARBA00010918"/>
    </source>
</evidence>
<evidence type="ECO:0000256" key="18">
    <source>
        <dbReference type="ARBA" id="ARBA00031512"/>
    </source>
</evidence>
<evidence type="ECO:0000256" key="1">
    <source>
        <dbReference type="ARBA" id="ARBA00001947"/>
    </source>
</evidence>
<evidence type="ECO:0000313" key="23">
    <source>
        <dbReference type="EnsemblPlants" id="Pp3c15_14500V3.1"/>
    </source>
</evidence>
<keyword evidence="11" id="KW-0378">Hydrolase</keyword>
<dbReference type="GO" id="GO:0008235">
    <property type="term" value="F:metalloexopeptidase activity"/>
    <property type="evidence" value="ECO:0007669"/>
    <property type="project" value="InterPro"/>
</dbReference>
<comment type="function">
    <text evidence="2">May be involved in vacuolar sorting and osmoregulation.</text>
</comment>
<feature type="region of interest" description="Disordered" evidence="19">
    <location>
        <begin position="1"/>
        <end position="43"/>
    </location>
</feature>
<organism evidence="22">
    <name type="scientific">Physcomitrium patens</name>
    <name type="common">Spreading-leaved earth moss</name>
    <name type="synonym">Physcomitrella patens</name>
    <dbReference type="NCBI Taxonomy" id="3218"/>
    <lineage>
        <taxon>Eukaryota</taxon>
        <taxon>Viridiplantae</taxon>
        <taxon>Streptophyta</taxon>
        <taxon>Embryophyta</taxon>
        <taxon>Bryophyta</taxon>
        <taxon>Bryophytina</taxon>
        <taxon>Bryopsida</taxon>
        <taxon>Funariidae</taxon>
        <taxon>Funariales</taxon>
        <taxon>Funariaceae</taxon>
        <taxon>Physcomitrium</taxon>
    </lineage>
</organism>
<dbReference type="GeneID" id="112292449"/>
<feature type="transmembrane region" description="Helical" evidence="20">
    <location>
        <begin position="568"/>
        <end position="588"/>
    </location>
</feature>
<evidence type="ECO:0000256" key="20">
    <source>
        <dbReference type="SAM" id="Phobius"/>
    </source>
</evidence>
<dbReference type="AlphaFoldDB" id="A0A2K1JD72"/>
<dbReference type="OrthoDB" id="76293at2759"/>
<feature type="domain" description="Peptidase M28" evidence="21">
    <location>
        <begin position="168"/>
        <end position="362"/>
    </location>
</feature>
<keyword evidence="8" id="KW-0645">Protease</keyword>
<evidence type="ECO:0000256" key="11">
    <source>
        <dbReference type="ARBA" id="ARBA00022801"/>
    </source>
</evidence>
<dbReference type="GO" id="GO:0046872">
    <property type="term" value="F:metal ion binding"/>
    <property type="evidence" value="ECO:0007669"/>
    <property type="project" value="UniProtKB-KW"/>
</dbReference>
<dbReference type="InterPro" id="IPR007484">
    <property type="entry name" value="Peptidase_M28"/>
</dbReference>
<keyword evidence="10" id="KW-0479">Metal-binding</keyword>
<accession>A0A2K1JD72</accession>
<dbReference type="FunCoup" id="A0A2K1JD72">
    <property type="interactions" value="836"/>
</dbReference>
<keyword evidence="12" id="KW-0256">Endoplasmic reticulum</keyword>
<evidence type="ECO:0000256" key="4">
    <source>
        <dbReference type="ARBA" id="ARBA00004477"/>
    </source>
</evidence>
<reference evidence="22 24" key="2">
    <citation type="journal article" date="2018" name="Plant J.">
        <title>The Physcomitrella patens chromosome-scale assembly reveals moss genome structure and evolution.</title>
        <authorList>
            <person name="Lang D."/>
            <person name="Ullrich K.K."/>
            <person name="Murat F."/>
            <person name="Fuchs J."/>
            <person name="Jenkins J."/>
            <person name="Haas F.B."/>
            <person name="Piednoel M."/>
            <person name="Gundlach H."/>
            <person name="Van Bel M."/>
            <person name="Meyberg R."/>
            <person name="Vives C."/>
            <person name="Morata J."/>
            <person name="Symeonidi A."/>
            <person name="Hiss M."/>
            <person name="Muchero W."/>
            <person name="Kamisugi Y."/>
            <person name="Saleh O."/>
            <person name="Blanc G."/>
            <person name="Decker E.L."/>
            <person name="van Gessel N."/>
            <person name="Grimwood J."/>
            <person name="Hayes R.D."/>
            <person name="Graham S.W."/>
            <person name="Gunter L.E."/>
            <person name="McDaniel S.F."/>
            <person name="Hoernstein S.N.W."/>
            <person name="Larsson A."/>
            <person name="Li F.W."/>
            <person name="Perroud P.F."/>
            <person name="Phillips J."/>
            <person name="Ranjan P."/>
            <person name="Rokshar D.S."/>
            <person name="Rothfels C.J."/>
            <person name="Schneider L."/>
            <person name="Shu S."/>
            <person name="Stevenson D.W."/>
            <person name="Thummler F."/>
            <person name="Tillich M."/>
            <person name="Villarreal Aguilar J.C."/>
            <person name="Widiez T."/>
            <person name="Wong G.K."/>
            <person name="Wymore A."/>
            <person name="Zhang Y."/>
            <person name="Zimmer A.D."/>
            <person name="Quatrano R.S."/>
            <person name="Mayer K.F.X."/>
            <person name="Goodstein D."/>
            <person name="Casacuberta J.M."/>
            <person name="Vandepoele K."/>
            <person name="Reski R."/>
            <person name="Cuming A.C."/>
            <person name="Tuskan G.A."/>
            <person name="Maumus F."/>
            <person name="Salse J."/>
            <person name="Schmutz J."/>
            <person name="Rensing S.A."/>
        </authorList>
    </citation>
    <scope>NUCLEOTIDE SEQUENCE [LARGE SCALE GENOMIC DNA]</scope>
    <source>
        <strain evidence="23 24">cv. Gransden 2004</strain>
    </source>
</reference>
<dbReference type="Gene3D" id="3.40.630.10">
    <property type="entry name" value="Zn peptidases"/>
    <property type="match status" value="1"/>
</dbReference>
<feature type="transmembrane region" description="Helical" evidence="20">
    <location>
        <begin position="675"/>
        <end position="698"/>
    </location>
</feature>
<protein>
    <recommendedName>
        <fullName evidence="6">Vacuolar membrane protease</fullName>
    </recommendedName>
    <alternativeName>
        <fullName evidence="18">FXNA-related family protease 1</fullName>
    </alternativeName>
</protein>
<comment type="similarity">
    <text evidence="5">Belongs to the peptidase M28 family.</text>
</comment>
<evidence type="ECO:0000256" key="16">
    <source>
        <dbReference type="ARBA" id="ARBA00023136"/>
    </source>
</evidence>
<feature type="transmembrane region" description="Helical" evidence="20">
    <location>
        <begin position="640"/>
        <end position="663"/>
    </location>
</feature>
<dbReference type="GO" id="GO:0006508">
    <property type="term" value="P:proteolysis"/>
    <property type="evidence" value="ECO:0000318"/>
    <property type="project" value="GO_Central"/>
</dbReference>
<dbReference type="PANTHER" id="PTHR12147">
    <property type="entry name" value="METALLOPEPTIDASE M28 FAMILY MEMBER"/>
    <property type="match status" value="1"/>
</dbReference>
<evidence type="ECO:0000256" key="17">
    <source>
        <dbReference type="ARBA" id="ARBA00023180"/>
    </source>
</evidence>
<evidence type="ECO:0000313" key="24">
    <source>
        <dbReference type="Proteomes" id="UP000006727"/>
    </source>
</evidence>
<keyword evidence="24" id="KW-1185">Reference proteome</keyword>
<dbReference type="PANTHER" id="PTHR12147:SF58">
    <property type="entry name" value="VACUOLAR MEMBRANE PROTEASE"/>
    <property type="match status" value="1"/>
</dbReference>
<evidence type="ECO:0000256" key="8">
    <source>
        <dbReference type="ARBA" id="ARBA00022670"/>
    </source>
</evidence>
<dbReference type="GO" id="GO:0005774">
    <property type="term" value="C:vacuolar membrane"/>
    <property type="evidence" value="ECO:0007669"/>
    <property type="project" value="UniProtKB-SubCell"/>
</dbReference>
<evidence type="ECO:0000256" key="12">
    <source>
        <dbReference type="ARBA" id="ARBA00022824"/>
    </source>
</evidence>
<dbReference type="STRING" id="3218.A0A2K1JD72"/>
<dbReference type="EnsemblPlants" id="Pp3c15_14500V3.2">
    <property type="protein sequence ID" value="Pp3c15_14500V3.2"/>
    <property type="gene ID" value="Pp3c15_14500"/>
</dbReference>
<dbReference type="Gramene" id="Pp3c15_14500V3.1">
    <property type="protein sequence ID" value="Pp3c15_14500V3.1"/>
    <property type="gene ID" value="Pp3c15_14500"/>
</dbReference>
<dbReference type="FunFam" id="3.40.630.10:FF:000008">
    <property type="entry name" value="Endoplasmic reticulum metallopeptidase 1"/>
    <property type="match status" value="1"/>
</dbReference>
<sequence>MAGAVSRRPKRPISAPSQASAPDESSEEIVRGSRASQHGKKVSRGKAAADWMSMLVTLLFATWLIFRYQTEILPSPLSEKAAGVRGFSEERAYRHVAALSSLGPHPIRSDALGHAIQYVIDQVTEVRDTANSEVEVEVDYFHARPGATQLTGGLFKGKSLVYSGLKHVVVRLHPKYEDSALENAILISSHIDTVITAPGAGDCSSCVGVLLELVRALSHWGQGFKHSIIFLFNTGEEEGLIGAHSFMTQHPWRGTIRAAVDLEASGIGGKHWLFQGGPDAWLIETYAKVAKWPATMMLAQDIFHSGLVKSATDFQIFREIAGLTGLDFAYMENSAVYHTKNDNLGLLRPGSLQHSGDNMLPFLREVATSSELASRNMTYPTGFSNMDVVYWDILGWYMVTYSQGFAKLLHHSIIFQLIILQVSAISLSGISSLVAACLALLTIYFTWCFAIGFALVVAILIPSIASSAVPFLASPWLVIPLYCVPATIGALIGHHFGHMLLVWYLCHVDEEENKAQSKSDQVASVEGLVEKVPQTVFWEAERWLFKAAIMQWLLLLGVATWAKAGSSYLALAWVIGPTMAYGLLEVRLSSRQVLRQLRHLTFWIGVLIPTVLTAFPFFHFPLALTNMLVNFDRNPGGLPVWLGSVMIACLCTAITVSILVYLLPYVHRSGGLPYVLGALGAVLLIALTAVTLSIFPAFTAEVGRGINVVHVIDTDAKDVESAAKSFISLASVTMGRLDEEAKHTGDLNLLCNQNSTLDFVTYKVKYGCIKPVPLDESLWEARPSLVVVNDEKDPPRVTVVRLNAGEASRWFLAINSNKISEFQLEALTDSSSAQDPLVPVTKALGVDGWHHIQYNTDASGPRNFLLTLHWSENDTDENVLKLLKLRTDVDLTTPEVAKMLENLPKWCLSFGKSTSPYSLAYLASLPVDLNKELATQAA</sequence>
<dbReference type="InterPro" id="IPR045175">
    <property type="entry name" value="M28_fam"/>
</dbReference>
<dbReference type="OMA" id="FKHAVIF"/>
<evidence type="ECO:0000256" key="10">
    <source>
        <dbReference type="ARBA" id="ARBA00022723"/>
    </source>
</evidence>
<feature type="transmembrane region" description="Helical" evidence="20">
    <location>
        <begin position="413"/>
        <end position="441"/>
    </location>
</feature>
<dbReference type="SUPFAM" id="SSF53187">
    <property type="entry name" value="Zn-dependent exopeptidases"/>
    <property type="match status" value="1"/>
</dbReference>
<dbReference type="KEGG" id="ppp:112292449"/>
<feature type="transmembrane region" description="Helical" evidence="20">
    <location>
        <begin position="448"/>
        <end position="473"/>
    </location>
</feature>